<accession>A0AB38YC13</accession>
<evidence type="ECO:0000313" key="2">
    <source>
        <dbReference type="EMBL" id="WLD56915.1"/>
    </source>
</evidence>
<gene>
    <name evidence="2" type="ORF">NFC81_09245</name>
</gene>
<feature type="region of interest" description="Disordered" evidence="1">
    <location>
        <begin position="329"/>
        <end position="358"/>
    </location>
</feature>
<reference evidence="2" key="1">
    <citation type="submission" date="2022-07" db="EMBL/GenBank/DDBJ databases">
        <title>Complete genome sequence of Salinispirillum sp. LH10-3-1 capable of multiple carbohydrate inversion isolated from a soda lake.</title>
        <authorList>
            <person name="Liu J."/>
            <person name="Zhai Y."/>
            <person name="Zhang H."/>
            <person name="Yang H."/>
            <person name="Qu J."/>
            <person name="Li J."/>
        </authorList>
    </citation>
    <scope>NUCLEOTIDE SEQUENCE</scope>
    <source>
        <strain evidence="2">LH 10-3-1</strain>
    </source>
</reference>
<proteinExistence type="predicted"/>
<dbReference type="AlphaFoldDB" id="A0AB38YC13"/>
<dbReference type="Pfam" id="PF07083">
    <property type="entry name" value="DUF1351"/>
    <property type="match status" value="1"/>
</dbReference>
<dbReference type="InterPro" id="IPR009785">
    <property type="entry name" value="Prophage_Lj928_Orf309"/>
</dbReference>
<feature type="region of interest" description="Disordered" evidence="1">
    <location>
        <begin position="248"/>
        <end position="289"/>
    </location>
</feature>
<evidence type="ECO:0000256" key="1">
    <source>
        <dbReference type="SAM" id="MobiDB-lite"/>
    </source>
</evidence>
<dbReference type="RefSeq" id="WP_304994201.1">
    <property type="nucleotide sequence ID" value="NZ_CP101717.1"/>
</dbReference>
<dbReference type="EMBL" id="CP101717">
    <property type="protein sequence ID" value="WLD56915.1"/>
    <property type="molecule type" value="Genomic_DNA"/>
</dbReference>
<sequence length="429" mass="47580">MTAQPKLVETEAATTELVVQSKPALLNANFDAVTERLERELEKYDVLVTVDTLADAKKLATELNKTATEFKTRRKAVVDEVSAPIKDFEAKVKELVDKCLAGRQKLLDQIKKFEDKTRDQAENLLAEHLVSLNEEHGVHPENQTAEYHDLIKVTAVTAKGNLTKAVKDTLAQRVRDDKAVQDRTDKRLLMLENASYKAGLKAPLTRAHVETFLFVDDATYEQRLNTMMQSELQREKVAEEKMRESIQKENDAKAAQEAKEKAAAQTAVVQTEPVAQPEPAAESGLSEADKLRQRAREIDQAANYTDDAAAYRREKAEAAELVRQANALDAQQSEPVVKSEEPVQYNATPDRTGVWGSPMGAKPSIDLIVGVYDQPDTHRKATATLEQGAEFAKAMTADQPNTVYAMWVNSIANSPAALFLNGQTYLMEA</sequence>
<protein>
    <submittedName>
        <fullName evidence="2">DUF1351 domain-containing protein</fullName>
    </submittedName>
</protein>
<feature type="compositionally biased region" description="Basic and acidic residues" evidence="1">
    <location>
        <begin position="248"/>
        <end position="262"/>
    </location>
</feature>
<organism evidence="2">
    <name type="scientific">Salinispirillum sp. LH 10-3-1</name>
    <dbReference type="NCBI Taxonomy" id="2952525"/>
    <lineage>
        <taxon>Bacteria</taxon>
        <taxon>Pseudomonadati</taxon>
        <taxon>Pseudomonadota</taxon>
        <taxon>Gammaproteobacteria</taxon>
        <taxon>Oceanospirillales</taxon>
        <taxon>Saccharospirillaceae</taxon>
        <taxon>Salinispirillum</taxon>
    </lineage>
</organism>
<name>A0AB38YC13_9GAMM</name>
<feature type="compositionally biased region" description="Low complexity" evidence="1">
    <location>
        <begin position="263"/>
        <end position="275"/>
    </location>
</feature>